<evidence type="ECO:0000256" key="4">
    <source>
        <dbReference type="ARBA" id="ARBA00022490"/>
    </source>
</evidence>
<comment type="subcellular location">
    <subcellularLocation>
        <location evidence="2">Cytoplasm</location>
    </subcellularLocation>
</comment>
<dbReference type="Gene3D" id="3.90.79.10">
    <property type="entry name" value="Nucleoside Triphosphate Pyrophosphohydrolase"/>
    <property type="match status" value="1"/>
</dbReference>
<dbReference type="CDD" id="cd18887">
    <property type="entry name" value="NUDIX_UGPPase_Nudt14"/>
    <property type="match status" value="1"/>
</dbReference>
<evidence type="ECO:0000256" key="9">
    <source>
        <dbReference type="ARBA" id="ARBA00066480"/>
    </source>
</evidence>
<dbReference type="NCBIfam" id="TIGR00052">
    <property type="entry name" value="nudix-type nucleoside diphosphatase, YffH/AdpP family"/>
    <property type="match status" value="1"/>
</dbReference>
<proteinExistence type="predicted"/>
<evidence type="ECO:0000256" key="10">
    <source>
        <dbReference type="ARBA" id="ARBA00071467"/>
    </source>
</evidence>
<accession>A0A8S4A3X4</accession>
<dbReference type="GO" id="GO:0019693">
    <property type="term" value="P:ribose phosphate metabolic process"/>
    <property type="evidence" value="ECO:0007669"/>
    <property type="project" value="TreeGrafter"/>
</dbReference>
<comment type="cofactor">
    <cofactor evidence="1">
        <name>Mg(2+)</name>
        <dbReference type="ChEBI" id="CHEBI:18420"/>
    </cofactor>
</comment>
<protein>
    <recommendedName>
        <fullName evidence="10">Uridine diphosphate glucose pyrophosphatase NUDT14</fullName>
        <ecNumber evidence="9">3.6.1.45</ecNumber>
    </recommendedName>
    <alternativeName>
        <fullName evidence="11">Nucleoside diphosphate-linked moiety X motif 14</fullName>
    </alternativeName>
</protein>
<name>A0A8S4A3X4_9EUPU</name>
<evidence type="ECO:0000313" key="12">
    <source>
        <dbReference type="EMBL" id="CAG5136439.1"/>
    </source>
</evidence>
<dbReference type="GO" id="GO:0005737">
    <property type="term" value="C:cytoplasm"/>
    <property type="evidence" value="ECO:0007669"/>
    <property type="project" value="UniProtKB-SubCell"/>
</dbReference>
<dbReference type="SUPFAM" id="SSF55811">
    <property type="entry name" value="Nudix"/>
    <property type="match status" value="1"/>
</dbReference>
<organism evidence="12 13">
    <name type="scientific">Candidula unifasciata</name>
    <dbReference type="NCBI Taxonomy" id="100452"/>
    <lineage>
        <taxon>Eukaryota</taxon>
        <taxon>Metazoa</taxon>
        <taxon>Spiralia</taxon>
        <taxon>Lophotrochozoa</taxon>
        <taxon>Mollusca</taxon>
        <taxon>Gastropoda</taxon>
        <taxon>Heterobranchia</taxon>
        <taxon>Euthyneura</taxon>
        <taxon>Panpulmonata</taxon>
        <taxon>Eupulmonata</taxon>
        <taxon>Stylommatophora</taxon>
        <taxon>Helicina</taxon>
        <taxon>Helicoidea</taxon>
        <taxon>Geomitridae</taxon>
        <taxon>Candidula</taxon>
    </lineage>
</organism>
<dbReference type="OrthoDB" id="10249920at2759"/>
<comment type="subunit">
    <text evidence="3">Homodimer.</text>
</comment>
<keyword evidence="5" id="KW-0378">Hydrolase</keyword>
<gene>
    <name evidence="12" type="ORF">CUNI_LOCUS21997</name>
</gene>
<evidence type="ECO:0000256" key="6">
    <source>
        <dbReference type="ARBA" id="ARBA00022842"/>
    </source>
</evidence>
<dbReference type="PANTHER" id="PTHR11839">
    <property type="entry name" value="UDP/ADP-SUGAR PYROPHOSPHATASE"/>
    <property type="match status" value="1"/>
</dbReference>
<evidence type="ECO:0000256" key="1">
    <source>
        <dbReference type="ARBA" id="ARBA00001946"/>
    </source>
</evidence>
<dbReference type="EC" id="3.6.1.45" evidence="9"/>
<keyword evidence="4" id="KW-0963">Cytoplasm</keyword>
<dbReference type="GO" id="GO:0046872">
    <property type="term" value="F:metal ion binding"/>
    <property type="evidence" value="ECO:0007669"/>
    <property type="project" value="InterPro"/>
</dbReference>
<evidence type="ECO:0000256" key="3">
    <source>
        <dbReference type="ARBA" id="ARBA00011738"/>
    </source>
</evidence>
<dbReference type="FunFam" id="3.90.79.10:FF:000035">
    <property type="entry name" value="Uridine diphosphate glucose pyrophosphatase"/>
    <property type="match status" value="1"/>
</dbReference>
<comment type="caution">
    <text evidence="12">The sequence shown here is derived from an EMBL/GenBank/DDBJ whole genome shotgun (WGS) entry which is preliminary data.</text>
</comment>
<dbReference type="InterPro" id="IPR015797">
    <property type="entry name" value="NUDIX_hydrolase-like_dom_sf"/>
</dbReference>
<sequence length="226" mass="25364">MEDVTDVHILPLSSSKYLNPKCVYFNQNGKKRKWECITEHSGVSEFTLYNNLVAILLFNTSRDVFVFVKQFRPAVYIQNAEAKKVNGEEVINTRHFPPSLGITIELCAGIVDKDAALTQVAQAEVLQECGYDVPENKLLKITSFRNGTGTSGAVVNLYYAEVTDAMRVSKGGGLASEGELIEVVEMTVTEARQLIFDEDVNREASSMFALLWFFQNVWPHKQNCLK</sequence>
<dbReference type="AlphaFoldDB" id="A0A8S4A3X4"/>
<dbReference type="PANTHER" id="PTHR11839:SF15">
    <property type="entry name" value="URIDINE DIPHOSPHATE GLUCOSE PYROPHOSPHATASE NUDT14"/>
    <property type="match status" value="1"/>
</dbReference>
<reference evidence="12" key="1">
    <citation type="submission" date="2021-04" db="EMBL/GenBank/DDBJ databases">
        <authorList>
            <consortium name="Molecular Ecology Group"/>
        </authorList>
    </citation>
    <scope>NUCLEOTIDE SEQUENCE</scope>
</reference>
<evidence type="ECO:0000256" key="11">
    <source>
        <dbReference type="ARBA" id="ARBA00080475"/>
    </source>
</evidence>
<dbReference type="Proteomes" id="UP000678393">
    <property type="component" value="Unassembled WGS sequence"/>
</dbReference>
<evidence type="ECO:0000256" key="8">
    <source>
        <dbReference type="ARBA" id="ARBA00054674"/>
    </source>
</evidence>
<evidence type="ECO:0000256" key="7">
    <source>
        <dbReference type="ARBA" id="ARBA00051086"/>
    </source>
</evidence>
<evidence type="ECO:0000256" key="5">
    <source>
        <dbReference type="ARBA" id="ARBA00022801"/>
    </source>
</evidence>
<evidence type="ECO:0000313" key="13">
    <source>
        <dbReference type="Proteomes" id="UP000678393"/>
    </source>
</evidence>
<comment type="catalytic activity">
    <reaction evidence="7">
        <text>UDP-sugar + H2O = UMP + alpha-D-aldose 1-phosphate.</text>
        <dbReference type="EC" id="3.6.1.45"/>
    </reaction>
</comment>
<dbReference type="EMBL" id="CAJHNH020008532">
    <property type="protein sequence ID" value="CAG5136439.1"/>
    <property type="molecule type" value="Genomic_DNA"/>
</dbReference>
<comment type="function">
    <text evidence="8">Hydrolyzes UDP-glucose to glucose 1-phosphate and UMP and ADP-ribose to ribose 5-phosphate and AMP. The physiological substrate is probably UDP-glucose. Poor activity on other substrates such as ADP-glucose, CDP-glucose, GDP-glucose and GDP-mannose.</text>
</comment>
<evidence type="ECO:0000256" key="2">
    <source>
        <dbReference type="ARBA" id="ARBA00004496"/>
    </source>
</evidence>
<keyword evidence="6" id="KW-0460">Magnesium</keyword>
<dbReference type="GO" id="GO:0006753">
    <property type="term" value="P:nucleoside phosphate metabolic process"/>
    <property type="evidence" value="ECO:0007669"/>
    <property type="project" value="TreeGrafter"/>
</dbReference>
<dbReference type="InterPro" id="IPR004385">
    <property type="entry name" value="NDP_pyrophosphatase"/>
</dbReference>
<dbReference type="GO" id="GO:0008768">
    <property type="term" value="F:UDP-sugar diphosphatase activity"/>
    <property type="evidence" value="ECO:0007669"/>
    <property type="project" value="UniProtKB-EC"/>
</dbReference>
<keyword evidence="13" id="KW-1185">Reference proteome</keyword>